<dbReference type="Proteomes" id="UP000646053">
    <property type="component" value="Unassembled WGS sequence"/>
</dbReference>
<gene>
    <name evidence="4" type="ORF">GS601_13260</name>
</gene>
<dbReference type="RefSeq" id="WP_162423770.1">
    <property type="nucleotide sequence ID" value="NZ_WVIE01000014.1"/>
</dbReference>
<organism evidence="4 5">
    <name type="scientific">Myxacorys almedinensis A</name>
    <dbReference type="NCBI Taxonomy" id="2690445"/>
    <lineage>
        <taxon>Bacteria</taxon>
        <taxon>Bacillati</taxon>
        <taxon>Cyanobacteriota</taxon>
        <taxon>Cyanophyceae</taxon>
        <taxon>Leptolyngbyales</taxon>
        <taxon>Leptolyngbyaceae</taxon>
        <taxon>Myxacorys</taxon>
        <taxon>Myxacorys almedinensis</taxon>
    </lineage>
</organism>
<proteinExistence type="predicted"/>
<evidence type="ECO:0000256" key="3">
    <source>
        <dbReference type="PROSITE-ProRule" id="PRU00339"/>
    </source>
</evidence>
<protein>
    <submittedName>
        <fullName evidence="4">Tetratricopeptide repeat protein</fullName>
    </submittedName>
</protein>
<reference evidence="4" key="1">
    <citation type="submission" date="2019-12" db="EMBL/GenBank/DDBJ databases">
        <title>High-Quality draft genome sequences of three cyanobacteria isolated from the limestone walls of the Old Cathedral of Coimbra.</title>
        <authorList>
            <person name="Tiago I."/>
            <person name="Soares F."/>
            <person name="Portugal A."/>
        </authorList>
    </citation>
    <scope>NUCLEOTIDE SEQUENCE</scope>
    <source>
        <strain evidence="4">A</strain>
    </source>
</reference>
<dbReference type="PROSITE" id="PS50005">
    <property type="entry name" value="TPR"/>
    <property type="match status" value="2"/>
</dbReference>
<dbReference type="AlphaFoldDB" id="A0A8J7Z526"/>
<dbReference type="PANTHER" id="PTHR44943:SF8">
    <property type="entry name" value="TPR REPEAT-CONTAINING PROTEIN MJ0263"/>
    <property type="match status" value="1"/>
</dbReference>
<dbReference type="Pfam" id="PF13432">
    <property type="entry name" value="TPR_16"/>
    <property type="match status" value="1"/>
</dbReference>
<feature type="repeat" description="TPR" evidence="3">
    <location>
        <begin position="62"/>
        <end position="95"/>
    </location>
</feature>
<dbReference type="InterPro" id="IPR011990">
    <property type="entry name" value="TPR-like_helical_dom_sf"/>
</dbReference>
<evidence type="ECO:0000313" key="4">
    <source>
        <dbReference type="EMBL" id="NDJ18248.1"/>
    </source>
</evidence>
<dbReference type="SMART" id="SM00028">
    <property type="entry name" value="TPR"/>
    <property type="match status" value="4"/>
</dbReference>
<keyword evidence="5" id="KW-1185">Reference proteome</keyword>
<sequence>MKLAQVVPVVLLSLLVVGVPQVLGAESINQLLKKGWEARKEDRYLEAEHVFRKAIELNSKNLSALTGLASVLHDQGQLDEAIVLYRQAVQAAPGNSTLQGYLDKAVAQRSQIQTVRSHHIRTLRSQIKTMSANRDALVAQLNTVRALIQSAPNKPWSYKAYVDLGNALIWQNQIEESIAISARELVRLDPTFNYASVISDSSNEDQRRVEAIALYQTAIRLNPTVADAYFGLGNVLYQQNKVDDAIANYRKASQLNPRDVFAQKQLEKAQRRLGSGVK</sequence>
<evidence type="ECO:0000256" key="2">
    <source>
        <dbReference type="ARBA" id="ARBA00022803"/>
    </source>
</evidence>
<evidence type="ECO:0000256" key="1">
    <source>
        <dbReference type="ARBA" id="ARBA00022737"/>
    </source>
</evidence>
<dbReference type="InterPro" id="IPR051685">
    <property type="entry name" value="Ycf3/AcsC/BcsC/TPR_MFPF"/>
</dbReference>
<keyword evidence="2 3" id="KW-0802">TPR repeat</keyword>
<dbReference type="EMBL" id="WVIE01000014">
    <property type="protein sequence ID" value="NDJ18248.1"/>
    <property type="molecule type" value="Genomic_DNA"/>
</dbReference>
<dbReference type="PROSITE" id="PS50293">
    <property type="entry name" value="TPR_REGION"/>
    <property type="match status" value="1"/>
</dbReference>
<dbReference type="Gene3D" id="1.25.40.10">
    <property type="entry name" value="Tetratricopeptide repeat domain"/>
    <property type="match status" value="2"/>
</dbReference>
<feature type="repeat" description="TPR" evidence="3">
    <location>
        <begin position="226"/>
        <end position="259"/>
    </location>
</feature>
<comment type="caution">
    <text evidence="4">The sequence shown here is derived from an EMBL/GenBank/DDBJ whole genome shotgun (WGS) entry which is preliminary data.</text>
</comment>
<dbReference type="InterPro" id="IPR019734">
    <property type="entry name" value="TPR_rpt"/>
</dbReference>
<evidence type="ECO:0000313" key="5">
    <source>
        <dbReference type="Proteomes" id="UP000646053"/>
    </source>
</evidence>
<dbReference type="Pfam" id="PF13414">
    <property type="entry name" value="TPR_11"/>
    <property type="match status" value="1"/>
</dbReference>
<accession>A0A8J7Z526</accession>
<dbReference type="PANTHER" id="PTHR44943">
    <property type="entry name" value="CELLULOSE SYNTHASE OPERON PROTEIN C"/>
    <property type="match status" value="1"/>
</dbReference>
<name>A0A8J7Z526_9CYAN</name>
<dbReference type="SUPFAM" id="SSF48452">
    <property type="entry name" value="TPR-like"/>
    <property type="match status" value="1"/>
</dbReference>
<keyword evidence="1" id="KW-0677">Repeat</keyword>